<dbReference type="Pfam" id="PF07681">
    <property type="entry name" value="DoxX"/>
    <property type="match status" value="1"/>
</dbReference>
<evidence type="ECO:0000313" key="10">
    <source>
        <dbReference type="Proteomes" id="UP001500266"/>
    </source>
</evidence>
<evidence type="ECO:0000313" key="9">
    <source>
        <dbReference type="EMBL" id="GAA4153493.1"/>
    </source>
</evidence>
<name>A0ABP7ZCL8_9ACTN</name>
<feature type="transmembrane region" description="Helical" evidence="8">
    <location>
        <begin position="48"/>
        <end position="66"/>
    </location>
</feature>
<dbReference type="InterPro" id="IPR032808">
    <property type="entry name" value="DoxX"/>
</dbReference>
<gene>
    <name evidence="9" type="ORF">GCM10022416_52680</name>
</gene>
<keyword evidence="4 8" id="KW-0812">Transmembrane</keyword>
<proteinExistence type="inferred from homology"/>
<dbReference type="PANTHER" id="PTHR33452">
    <property type="entry name" value="OXIDOREDUCTASE CATD-RELATED"/>
    <property type="match status" value="1"/>
</dbReference>
<evidence type="ECO:0000256" key="7">
    <source>
        <dbReference type="SAM" id="MobiDB-lite"/>
    </source>
</evidence>
<keyword evidence="3" id="KW-1003">Cell membrane</keyword>
<sequence>MQHVRGSVLSLFRVVVGLLFACHGAAKLFGVLGGPPGGVPPRVGEWPSWWAAVIELVAGGLVMIGLATRPAAFLCSGAMAYAYFTVHLPKDLFPLLNGGEPAALFSWSFLLLAVFGGGPWALDALISRRGRPGKTAHRPRPRRTESRAHRERLTRTS</sequence>
<evidence type="ECO:0000256" key="3">
    <source>
        <dbReference type="ARBA" id="ARBA00022475"/>
    </source>
</evidence>
<feature type="compositionally biased region" description="Basic and acidic residues" evidence="7">
    <location>
        <begin position="142"/>
        <end position="157"/>
    </location>
</feature>
<dbReference type="InterPro" id="IPR051907">
    <property type="entry name" value="DoxX-like_oxidoreductase"/>
</dbReference>
<feature type="compositionally biased region" description="Basic residues" evidence="7">
    <location>
        <begin position="131"/>
        <end position="141"/>
    </location>
</feature>
<keyword evidence="6 8" id="KW-0472">Membrane</keyword>
<evidence type="ECO:0000256" key="5">
    <source>
        <dbReference type="ARBA" id="ARBA00022989"/>
    </source>
</evidence>
<comment type="subcellular location">
    <subcellularLocation>
        <location evidence="1">Cell membrane</location>
        <topology evidence="1">Multi-pass membrane protein</topology>
    </subcellularLocation>
</comment>
<comment type="caution">
    <text evidence="9">The sequence shown here is derived from an EMBL/GenBank/DDBJ whole genome shotgun (WGS) entry which is preliminary data.</text>
</comment>
<evidence type="ECO:0000256" key="4">
    <source>
        <dbReference type="ARBA" id="ARBA00022692"/>
    </source>
</evidence>
<dbReference type="Proteomes" id="UP001500266">
    <property type="component" value="Unassembled WGS sequence"/>
</dbReference>
<evidence type="ECO:0000256" key="6">
    <source>
        <dbReference type="ARBA" id="ARBA00023136"/>
    </source>
</evidence>
<evidence type="ECO:0000256" key="8">
    <source>
        <dbReference type="SAM" id="Phobius"/>
    </source>
</evidence>
<reference evidence="10" key="1">
    <citation type="journal article" date="2019" name="Int. J. Syst. Evol. Microbiol.">
        <title>The Global Catalogue of Microorganisms (GCM) 10K type strain sequencing project: providing services to taxonomists for standard genome sequencing and annotation.</title>
        <authorList>
            <consortium name="The Broad Institute Genomics Platform"/>
            <consortium name="The Broad Institute Genome Sequencing Center for Infectious Disease"/>
            <person name="Wu L."/>
            <person name="Ma J."/>
        </authorList>
    </citation>
    <scope>NUCLEOTIDE SEQUENCE [LARGE SCALE GENOMIC DNA]</scope>
    <source>
        <strain evidence="10">JCM 17316</strain>
    </source>
</reference>
<dbReference type="PANTHER" id="PTHR33452:SF4">
    <property type="entry name" value="BLL4328 PROTEIN"/>
    <property type="match status" value="1"/>
</dbReference>
<feature type="transmembrane region" description="Helical" evidence="8">
    <location>
        <begin position="71"/>
        <end position="89"/>
    </location>
</feature>
<dbReference type="RefSeq" id="WP_345024316.1">
    <property type="nucleotide sequence ID" value="NZ_BAABDO010000113.1"/>
</dbReference>
<protein>
    <submittedName>
        <fullName evidence="9">DoxX family protein</fullName>
    </submittedName>
</protein>
<keyword evidence="5 8" id="KW-1133">Transmembrane helix</keyword>
<accession>A0ABP7ZCL8</accession>
<dbReference type="EMBL" id="BAABDO010000113">
    <property type="protein sequence ID" value="GAA4153493.1"/>
    <property type="molecule type" value="Genomic_DNA"/>
</dbReference>
<keyword evidence="10" id="KW-1185">Reference proteome</keyword>
<feature type="region of interest" description="Disordered" evidence="7">
    <location>
        <begin position="131"/>
        <end position="157"/>
    </location>
</feature>
<organism evidence="9 10">
    <name type="scientific">Actinomadura keratinilytica</name>
    <dbReference type="NCBI Taxonomy" id="547461"/>
    <lineage>
        <taxon>Bacteria</taxon>
        <taxon>Bacillati</taxon>
        <taxon>Actinomycetota</taxon>
        <taxon>Actinomycetes</taxon>
        <taxon>Streptosporangiales</taxon>
        <taxon>Thermomonosporaceae</taxon>
        <taxon>Actinomadura</taxon>
    </lineage>
</organism>
<feature type="transmembrane region" description="Helical" evidence="8">
    <location>
        <begin position="101"/>
        <end position="122"/>
    </location>
</feature>
<evidence type="ECO:0000256" key="2">
    <source>
        <dbReference type="ARBA" id="ARBA00006679"/>
    </source>
</evidence>
<evidence type="ECO:0000256" key="1">
    <source>
        <dbReference type="ARBA" id="ARBA00004651"/>
    </source>
</evidence>
<comment type="similarity">
    <text evidence="2">Belongs to the DoxX family.</text>
</comment>